<protein>
    <submittedName>
        <fullName evidence="1">Uncharacterized protein</fullName>
    </submittedName>
</protein>
<reference evidence="1 2" key="1">
    <citation type="submission" date="2020-12" db="EMBL/GenBank/DDBJ databases">
        <title>Novel Thalassolituus-related marine hydrocarbonoclastic bacteria mediated algae-derived hydrocarbons mineralization in twilight zone of the northern South China Sea.</title>
        <authorList>
            <person name="Dong C."/>
        </authorList>
    </citation>
    <scope>NUCLEOTIDE SEQUENCE [LARGE SCALE GENOMIC DNA]</scope>
    <source>
        <strain evidence="1 2">IMCC1826</strain>
    </source>
</reference>
<dbReference type="RefSeq" id="WP_225675452.1">
    <property type="nucleotide sequence ID" value="NZ_JAEDAH010000078.1"/>
</dbReference>
<name>A0ABS7ZVL5_9GAMM</name>
<evidence type="ECO:0000313" key="2">
    <source>
        <dbReference type="Proteomes" id="UP000714380"/>
    </source>
</evidence>
<evidence type="ECO:0000313" key="1">
    <source>
        <dbReference type="EMBL" id="MCA6064456.1"/>
    </source>
</evidence>
<accession>A0ABS7ZVL5</accession>
<dbReference type="EMBL" id="JAEDAH010000078">
    <property type="protein sequence ID" value="MCA6064456.1"/>
    <property type="molecule type" value="Genomic_DNA"/>
</dbReference>
<gene>
    <name evidence="1" type="ORF">I9W95_12640</name>
</gene>
<comment type="caution">
    <text evidence="1">The sequence shown here is derived from an EMBL/GenBank/DDBJ whole genome shotgun (WGS) entry which is preliminary data.</text>
</comment>
<keyword evidence="2" id="KW-1185">Reference proteome</keyword>
<sequence>MHHLQLNRGTISLTERFLRNDMPLLARYLRNAMLTSEAEPIDLLLDRQHLKAINQHLDQLVNASDIGERSLLTNLLLRWSAVHLHHAE</sequence>
<dbReference type="Proteomes" id="UP000714380">
    <property type="component" value="Unassembled WGS sequence"/>
</dbReference>
<organism evidence="1 2">
    <name type="scientific">Thalassolituus marinus</name>
    <dbReference type="NCBI Taxonomy" id="671053"/>
    <lineage>
        <taxon>Bacteria</taxon>
        <taxon>Pseudomonadati</taxon>
        <taxon>Pseudomonadota</taxon>
        <taxon>Gammaproteobacteria</taxon>
        <taxon>Oceanospirillales</taxon>
        <taxon>Oceanospirillaceae</taxon>
        <taxon>Thalassolituus</taxon>
    </lineage>
</organism>
<proteinExistence type="predicted"/>